<keyword evidence="2" id="KW-1185">Reference proteome</keyword>
<dbReference type="Proteomes" id="UP001148018">
    <property type="component" value="Unassembled WGS sequence"/>
</dbReference>
<reference evidence="1" key="1">
    <citation type="submission" date="2022-07" db="EMBL/GenBank/DDBJ databases">
        <title>Chromosome-level genome of Muraenolepis orangiensis.</title>
        <authorList>
            <person name="Kim J."/>
        </authorList>
    </citation>
    <scope>NUCLEOTIDE SEQUENCE</scope>
    <source>
        <strain evidence="1">KU_S4_2022</strain>
        <tissue evidence="1">Muscle</tissue>
    </source>
</reference>
<dbReference type="AlphaFoldDB" id="A0A9Q0IRG5"/>
<name>A0A9Q0IRG5_9TELE</name>
<evidence type="ECO:0000313" key="2">
    <source>
        <dbReference type="Proteomes" id="UP001148018"/>
    </source>
</evidence>
<accession>A0A9Q0IRG5</accession>
<organism evidence="1 2">
    <name type="scientific">Muraenolepis orangiensis</name>
    <name type="common">Patagonian moray cod</name>
    <dbReference type="NCBI Taxonomy" id="630683"/>
    <lineage>
        <taxon>Eukaryota</taxon>
        <taxon>Metazoa</taxon>
        <taxon>Chordata</taxon>
        <taxon>Craniata</taxon>
        <taxon>Vertebrata</taxon>
        <taxon>Euteleostomi</taxon>
        <taxon>Actinopterygii</taxon>
        <taxon>Neopterygii</taxon>
        <taxon>Teleostei</taxon>
        <taxon>Neoteleostei</taxon>
        <taxon>Acanthomorphata</taxon>
        <taxon>Zeiogadaria</taxon>
        <taxon>Gadariae</taxon>
        <taxon>Gadiformes</taxon>
        <taxon>Muraenolepidoidei</taxon>
        <taxon>Muraenolepididae</taxon>
        <taxon>Muraenolepis</taxon>
    </lineage>
</organism>
<comment type="caution">
    <text evidence="1">The sequence shown here is derived from an EMBL/GenBank/DDBJ whole genome shotgun (WGS) entry which is preliminary data.</text>
</comment>
<protein>
    <submittedName>
        <fullName evidence="1">Uncharacterized protein</fullName>
    </submittedName>
</protein>
<evidence type="ECO:0000313" key="1">
    <source>
        <dbReference type="EMBL" id="KAJ3607543.1"/>
    </source>
</evidence>
<dbReference type="EMBL" id="JANIIK010000040">
    <property type="protein sequence ID" value="KAJ3607543.1"/>
    <property type="molecule type" value="Genomic_DNA"/>
</dbReference>
<proteinExistence type="predicted"/>
<gene>
    <name evidence="1" type="ORF">NHX12_024594</name>
</gene>
<sequence>MFSTPKYTELNVEECSSSSTTSSTVSNLLIFRNHSSQSHRETLSLYGSDSSYKGLANSGVFSLTSDQDDDDDAQFDSKQPFTCAVCFCTF</sequence>